<dbReference type="AlphaFoldDB" id="A0A9X2EEB1"/>
<dbReference type="EMBL" id="JAMSHT010000001">
    <property type="protein sequence ID" value="MCM8556395.1"/>
    <property type="molecule type" value="Genomic_DNA"/>
</dbReference>
<gene>
    <name evidence="2" type="ORF">NDO55_01000</name>
</gene>
<evidence type="ECO:0000313" key="2">
    <source>
        <dbReference type="EMBL" id="MCM8556395.1"/>
    </source>
</evidence>
<feature type="region of interest" description="Disordered" evidence="1">
    <location>
        <begin position="200"/>
        <end position="236"/>
    </location>
</feature>
<dbReference type="RefSeq" id="WP_252111557.1">
    <property type="nucleotide sequence ID" value="NZ_JAMSHT010000001.1"/>
</dbReference>
<dbReference type="Proteomes" id="UP001155128">
    <property type="component" value="Unassembled WGS sequence"/>
</dbReference>
<comment type="caution">
    <text evidence="2">The sequence shown here is derived from an EMBL/GenBank/DDBJ whole genome shotgun (WGS) entry which is preliminary data.</text>
</comment>
<dbReference type="Pfam" id="PF06242">
    <property type="entry name" value="TrcR"/>
    <property type="match status" value="1"/>
</dbReference>
<proteinExistence type="predicted"/>
<organism evidence="2 3">
    <name type="scientific">Sphingomicrobium sediminis</name>
    <dbReference type="NCBI Taxonomy" id="2950949"/>
    <lineage>
        <taxon>Bacteria</taxon>
        <taxon>Pseudomonadati</taxon>
        <taxon>Pseudomonadota</taxon>
        <taxon>Alphaproteobacteria</taxon>
        <taxon>Sphingomonadales</taxon>
        <taxon>Sphingomonadaceae</taxon>
        <taxon>Sphingomicrobium</taxon>
    </lineage>
</organism>
<sequence>MAEQPKPLMPHATASWLVENTSLSFTQIAEFCGLHILEVQAIADETSATKLTGRDPVRAGELTHEEIEKGQADSDHVLKMHKAPEAITRTKGPRYTPVSKRQDKPDGIAWIIKNHPEVSDGQISKLIGTTRTTIGSIRDRSHWNMANIQPKDPVTLGLTSQRELDAAVAKAQKAAGTEAAPADANLDDDKAALIDELRKEREQAAADAAAALEAERKAEEGEADEIVPGIKDPFKN</sequence>
<protein>
    <submittedName>
        <fullName evidence="2">DUF1013 domain-containing protein</fullName>
    </submittedName>
</protein>
<reference evidence="2" key="1">
    <citation type="submission" date="2022-06" db="EMBL/GenBank/DDBJ databases">
        <title>Sphingomicrobium sedimins sp. nov., a marine bacterium isolated from tidal flat.</title>
        <authorList>
            <person name="Kim C.-H."/>
            <person name="Yoo Y."/>
            <person name="Kim J.-J."/>
        </authorList>
    </citation>
    <scope>NUCLEOTIDE SEQUENCE</scope>
    <source>
        <strain evidence="2">GRR-S6-50</strain>
    </source>
</reference>
<accession>A0A9X2EEB1</accession>
<evidence type="ECO:0000313" key="3">
    <source>
        <dbReference type="Proteomes" id="UP001155128"/>
    </source>
</evidence>
<name>A0A9X2EEB1_9SPHN</name>
<dbReference type="InterPro" id="IPR010421">
    <property type="entry name" value="TrcR"/>
</dbReference>
<keyword evidence="3" id="KW-1185">Reference proteome</keyword>
<evidence type="ECO:0000256" key="1">
    <source>
        <dbReference type="SAM" id="MobiDB-lite"/>
    </source>
</evidence>